<evidence type="ECO:0000313" key="2">
    <source>
        <dbReference type="Proteomes" id="UP001454036"/>
    </source>
</evidence>
<dbReference type="EMBL" id="BAABME010004083">
    <property type="protein sequence ID" value="GAA0161118.1"/>
    <property type="molecule type" value="Genomic_DNA"/>
</dbReference>
<sequence>MLASATTRQDTWQQRDTPLVRHVGYHVAHMCHMMLSFWAGPTSLGSRLHWAALLLGHSLHRFGLTGLSSSIFGLVLAH</sequence>
<gene>
    <name evidence="1" type="ORF">LIER_17512</name>
</gene>
<name>A0AAV3QEZ1_LITER</name>
<organism evidence="1 2">
    <name type="scientific">Lithospermum erythrorhizon</name>
    <name type="common">Purple gromwell</name>
    <name type="synonym">Lithospermum officinale var. erythrorhizon</name>
    <dbReference type="NCBI Taxonomy" id="34254"/>
    <lineage>
        <taxon>Eukaryota</taxon>
        <taxon>Viridiplantae</taxon>
        <taxon>Streptophyta</taxon>
        <taxon>Embryophyta</taxon>
        <taxon>Tracheophyta</taxon>
        <taxon>Spermatophyta</taxon>
        <taxon>Magnoliopsida</taxon>
        <taxon>eudicotyledons</taxon>
        <taxon>Gunneridae</taxon>
        <taxon>Pentapetalae</taxon>
        <taxon>asterids</taxon>
        <taxon>lamiids</taxon>
        <taxon>Boraginales</taxon>
        <taxon>Boraginaceae</taxon>
        <taxon>Boraginoideae</taxon>
        <taxon>Lithospermeae</taxon>
        <taxon>Lithospermum</taxon>
    </lineage>
</organism>
<protein>
    <submittedName>
        <fullName evidence="1">Uncharacterized protein</fullName>
    </submittedName>
</protein>
<accession>A0AAV3QEZ1</accession>
<dbReference type="Proteomes" id="UP001454036">
    <property type="component" value="Unassembled WGS sequence"/>
</dbReference>
<comment type="caution">
    <text evidence="1">The sequence shown here is derived from an EMBL/GenBank/DDBJ whole genome shotgun (WGS) entry which is preliminary data.</text>
</comment>
<reference evidence="1 2" key="1">
    <citation type="submission" date="2024-01" db="EMBL/GenBank/DDBJ databases">
        <title>The complete chloroplast genome sequence of Lithospermum erythrorhizon: insights into the phylogenetic relationship among Boraginaceae species and the maternal lineages of purple gromwells.</title>
        <authorList>
            <person name="Okada T."/>
            <person name="Watanabe K."/>
        </authorList>
    </citation>
    <scope>NUCLEOTIDE SEQUENCE [LARGE SCALE GENOMIC DNA]</scope>
</reference>
<proteinExistence type="predicted"/>
<evidence type="ECO:0000313" key="1">
    <source>
        <dbReference type="EMBL" id="GAA0161118.1"/>
    </source>
</evidence>
<keyword evidence="2" id="KW-1185">Reference proteome</keyword>
<dbReference type="AlphaFoldDB" id="A0AAV3QEZ1"/>